<dbReference type="RefSeq" id="WP_185653165.1">
    <property type="nucleotide sequence ID" value="NZ_CP055263.1"/>
</dbReference>
<dbReference type="EMBL" id="CP055263">
    <property type="protein sequence ID" value="QNF29639.1"/>
    <property type="molecule type" value="Genomic_DNA"/>
</dbReference>
<evidence type="ECO:0008006" key="3">
    <source>
        <dbReference type="Google" id="ProtNLM"/>
    </source>
</evidence>
<evidence type="ECO:0000313" key="2">
    <source>
        <dbReference type="Proteomes" id="UP000515490"/>
    </source>
</evidence>
<dbReference type="Proteomes" id="UP000515490">
    <property type="component" value="Chromosome"/>
</dbReference>
<gene>
    <name evidence="1" type="ORF">HUW50_20380</name>
</gene>
<protein>
    <recommendedName>
        <fullName evidence="3">Phage protein</fullName>
    </recommendedName>
</protein>
<organism evidence="1 2">
    <name type="scientific">Metabacillus elymi</name>
    <dbReference type="NCBI Taxonomy" id="2745198"/>
    <lineage>
        <taxon>Bacteria</taxon>
        <taxon>Bacillati</taxon>
        <taxon>Bacillota</taxon>
        <taxon>Bacilli</taxon>
        <taxon>Bacillales</taxon>
        <taxon>Bacillaceae</taxon>
        <taxon>Metabacillus</taxon>
    </lineage>
</organism>
<name>A0ABX6S6B7_9BACI</name>
<accession>A0ABX6S6B7</accession>
<evidence type="ECO:0000313" key="1">
    <source>
        <dbReference type="EMBL" id="QNF29639.1"/>
    </source>
</evidence>
<reference evidence="1 2" key="1">
    <citation type="submission" date="2020-06" db="EMBL/GenBank/DDBJ databases">
        <title>Metabacillus dokdonensis sp. nov., isolated from the rhizosphere of Elymus tsukushiensis, a plant native to the Dokdo Islands, Republic of Korea.</title>
        <authorList>
            <person name="Lee S.Y."/>
            <person name="Hwang Y.J."/>
            <person name="Son J.S."/>
            <person name="Ghim S.Y."/>
        </authorList>
    </citation>
    <scope>NUCLEOTIDE SEQUENCE [LARGE SCALE GENOMIC DNA]</scope>
    <source>
        <strain evidence="1 2">KUDC1714</strain>
    </source>
</reference>
<proteinExistence type="predicted"/>
<keyword evidence="2" id="KW-1185">Reference proteome</keyword>
<sequence>MKRSKEVKLVGDKLLNKSCEKAIERSKSQTGNYKNVKCSFKSAKKFRESLKKDEKFMYMWYDYTKTYLENGKELAYRPVIDRINEKGNY</sequence>